<dbReference type="eggNOG" id="ENOG5032CNS">
    <property type="taxonomic scope" value="Bacteria"/>
</dbReference>
<reference evidence="2 3" key="1">
    <citation type="submission" date="2010-04" db="EMBL/GenBank/DDBJ databases">
        <authorList>
            <person name="Muzny D."/>
            <person name="Qin X."/>
            <person name="Deng J."/>
            <person name="Jiang H."/>
            <person name="Liu Y."/>
            <person name="Qu J."/>
            <person name="Song X.-Z."/>
            <person name="Zhang L."/>
            <person name="Thornton R."/>
            <person name="Coyle M."/>
            <person name="Francisco L."/>
            <person name="Jackson L."/>
            <person name="Javaid M."/>
            <person name="Korchina V."/>
            <person name="Kovar C."/>
            <person name="Mata R."/>
            <person name="Mathew T."/>
            <person name="Ngo R."/>
            <person name="Nguyen L."/>
            <person name="Nguyen N."/>
            <person name="Okwuonu G."/>
            <person name="Ongeri F."/>
            <person name="Pham C."/>
            <person name="Simmons D."/>
            <person name="Wilczek-Boney K."/>
            <person name="Hale W."/>
            <person name="Jakkamsetti A."/>
            <person name="Pham P."/>
            <person name="Ruth R."/>
            <person name="San Lucas F."/>
            <person name="Warren J."/>
            <person name="Zhang J."/>
            <person name="Zhao Z."/>
            <person name="Zhou C."/>
            <person name="Zhu D."/>
            <person name="Lee S."/>
            <person name="Bess C."/>
            <person name="Blankenburg K."/>
            <person name="Forbes L."/>
            <person name="Fu Q."/>
            <person name="Gubbala S."/>
            <person name="Hirani K."/>
            <person name="Jayaseelan J.C."/>
            <person name="Lara F."/>
            <person name="Munidasa M."/>
            <person name="Palculict T."/>
            <person name="Patil S."/>
            <person name="Pu L.-L."/>
            <person name="Saada N."/>
            <person name="Tang L."/>
            <person name="Weissenberger G."/>
            <person name="Zhu Y."/>
            <person name="Hemphill L."/>
            <person name="Shang Y."/>
            <person name="Youmans B."/>
            <person name="Ayvaz T."/>
            <person name="Ross M."/>
            <person name="Santibanez J."/>
            <person name="Aqrawi P."/>
            <person name="Gross S."/>
            <person name="Joshi V."/>
            <person name="Fowler G."/>
            <person name="Nazareth L."/>
            <person name="Reid J."/>
            <person name="Worley K."/>
            <person name="Petrosino J."/>
            <person name="Highlander S."/>
            <person name="Gibbs R."/>
        </authorList>
    </citation>
    <scope>NUCLEOTIDE SEQUENCE [LARGE SCALE GENOMIC DNA]</scope>
    <source>
        <strain evidence="2 3">ATCC BAA-614</strain>
    </source>
</reference>
<feature type="region of interest" description="Disordered" evidence="1">
    <location>
        <begin position="51"/>
        <end position="92"/>
    </location>
</feature>
<gene>
    <name evidence="2" type="ORF">HMPREF0591_6442</name>
</gene>
<evidence type="ECO:0000313" key="3">
    <source>
        <dbReference type="Proteomes" id="UP000003653"/>
    </source>
</evidence>
<accession>D5PJU8</accession>
<dbReference type="HOGENOM" id="CLU_182983_0_0_11"/>
<protein>
    <submittedName>
        <fullName evidence="2">Uncharacterized protein</fullName>
    </submittedName>
</protein>
<dbReference type="EMBL" id="ADNV01000404">
    <property type="protein sequence ID" value="EFG73661.1"/>
    <property type="molecule type" value="Genomic_DNA"/>
</dbReference>
<keyword evidence="3" id="KW-1185">Reference proteome</keyword>
<feature type="compositionally biased region" description="Acidic residues" evidence="1">
    <location>
        <begin position="55"/>
        <end position="92"/>
    </location>
</feature>
<organism evidence="2 3">
    <name type="scientific">Mycobacterium parascrofulaceum ATCC BAA-614</name>
    <dbReference type="NCBI Taxonomy" id="525368"/>
    <lineage>
        <taxon>Bacteria</taxon>
        <taxon>Bacillati</taxon>
        <taxon>Actinomycetota</taxon>
        <taxon>Actinomycetes</taxon>
        <taxon>Mycobacteriales</taxon>
        <taxon>Mycobacteriaceae</taxon>
        <taxon>Mycobacterium</taxon>
        <taxon>Mycobacterium simiae complex</taxon>
    </lineage>
</organism>
<name>D5PJU8_9MYCO</name>
<proteinExistence type="predicted"/>
<sequence length="92" mass="10357">MVRQEGGRWDVGIKDKAVYLERVSDGDERVFDDSLDSGEARKLAELLTKFADKLDNDDEEEDEDGDGEDEDDEDDEGDADAEDEGSEDSERH</sequence>
<comment type="caution">
    <text evidence="2">The sequence shown here is derived from an EMBL/GenBank/DDBJ whole genome shotgun (WGS) entry which is preliminary data.</text>
</comment>
<evidence type="ECO:0000313" key="2">
    <source>
        <dbReference type="EMBL" id="EFG73661.1"/>
    </source>
</evidence>
<dbReference type="Proteomes" id="UP000003653">
    <property type="component" value="Unassembled WGS sequence"/>
</dbReference>
<evidence type="ECO:0000256" key="1">
    <source>
        <dbReference type="SAM" id="MobiDB-lite"/>
    </source>
</evidence>
<dbReference type="RefSeq" id="WP_007171636.1">
    <property type="nucleotide sequence ID" value="NZ_GG770558.1"/>
</dbReference>
<dbReference type="AlphaFoldDB" id="D5PJU8"/>